<comment type="similarity">
    <text evidence="1">Belongs to the LysR transcriptional regulatory family.</text>
</comment>
<dbReference type="Gene3D" id="1.10.10.10">
    <property type="entry name" value="Winged helix-like DNA-binding domain superfamily/Winged helix DNA-binding domain"/>
    <property type="match status" value="1"/>
</dbReference>
<feature type="domain" description="HTH lysR-type" evidence="5">
    <location>
        <begin position="8"/>
        <end position="65"/>
    </location>
</feature>
<keyword evidence="3" id="KW-0238">DNA-binding</keyword>
<dbReference type="Gene3D" id="3.40.190.10">
    <property type="entry name" value="Periplasmic binding protein-like II"/>
    <property type="match status" value="2"/>
</dbReference>
<dbReference type="GO" id="GO:0006351">
    <property type="term" value="P:DNA-templated transcription"/>
    <property type="evidence" value="ECO:0007669"/>
    <property type="project" value="TreeGrafter"/>
</dbReference>
<keyword evidence="4" id="KW-0804">Transcription</keyword>
<organism evidence="6 7">
    <name type="scientific">Bordetella genomosp. 4</name>
    <dbReference type="NCBI Taxonomy" id="463044"/>
    <lineage>
        <taxon>Bacteria</taxon>
        <taxon>Pseudomonadati</taxon>
        <taxon>Pseudomonadota</taxon>
        <taxon>Betaproteobacteria</taxon>
        <taxon>Burkholderiales</taxon>
        <taxon>Alcaligenaceae</taxon>
        <taxon>Bordetella</taxon>
    </lineage>
</organism>
<evidence type="ECO:0000256" key="2">
    <source>
        <dbReference type="ARBA" id="ARBA00023015"/>
    </source>
</evidence>
<accession>A0A261TYQ2</accession>
<protein>
    <submittedName>
        <fullName evidence="6">LysR family transcriptional regulator</fullName>
    </submittedName>
</protein>
<dbReference type="PROSITE" id="PS50931">
    <property type="entry name" value="HTH_LYSR"/>
    <property type="match status" value="1"/>
</dbReference>
<keyword evidence="2" id="KW-0805">Transcription regulation</keyword>
<evidence type="ECO:0000313" key="6">
    <source>
        <dbReference type="EMBL" id="OZI54421.1"/>
    </source>
</evidence>
<dbReference type="EMBL" id="NEVQ01000017">
    <property type="protein sequence ID" value="OZI54421.1"/>
    <property type="molecule type" value="Genomic_DNA"/>
</dbReference>
<name>A0A261TYQ2_9BORD</name>
<dbReference type="SUPFAM" id="SSF46785">
    <property type="entry name" value="Winged helix' DNA-binding domain"/>
    <property type="match status" value="1"/>
</dbReference>
<dbReference type="InterPro" id="IPR000847">
    <property type="entry name" value="LysR_HTH_N"/>
</dbReference>
<dbReference type="InterPro" id="IPR036388">
    <property type="entry name" value="WH-like_DNA-bd_sf"/>
</dbReference>
<dbReference type="InterPro" id="IPR058163">
    <property type="entry name" value="LysR-type_TF_proteobact-type"/>
</dbReference>
<dbReference type="RefSeq" id="WP_094838579.1">
    <property type="nucleotide sequence ID" value="NZ_NEVQ01000017.1"/>
</dbReference>
<dbReference type="PANTHER" id="PTHR30537">
    <property type="entry name" value="HTH-TYPE TRANSCRIPTIONAL REGULATOR"/>
    <property type="match status" value="1"/>
</dbReference>
<evidence type="ECO:0000259" key="5">
    <source>
        <dbReference type="PROSITE" id="PS50931"/>
    </source>
</evidence>
<gene>
    <name evidence="6" type="ORF">CAL20_18270</name>
</gene>
<dbReference type="GO" id="GO:0003700">
    <property type="term" value="F:DNA-binding transcription factor activity"/>
    <property type="evidence" value="ECO:0007669"/>
    <property type="project" value="InterPro"/>
</dbReference>
<dbReference type="Pfam" id="PF00126">
    <property type="entry name" value="HTH_1"/>
    <property type="match status" value="1"/>
</dbReference>
<dbReference type="PRINTS" id="PR00039">
    <property type="entry name" value="HTHLYSR"/>
</dbReference>
<dbReference type="Proteomes" id="UP000216885">
    <property type="component" value="Unassembled WGS sequence"/>
</dbReference>
<sequence length="324" mass="35590">MLTSMSRLPLNTLPAFRAVAELQNLRAAAERLHLSHSAVSQQIRVLEEQLGFALFDRQGRRVILNCAGRALLCSVQNALAQLDDGVLAAASFAQGADQHLRVSVLPSFAQRWLLPRMARWRERHPNLTLEIETSQQLADLQRDGFHAALRSGRGPWPGVMSEPLFDIPMPLIVLAAPATVNRLDDLHPETLARQPLLGDKELWRQWFAAAGLAANVTPVASFNDAGMMLEAVEQGLGLALGRELLAVDALRAGRLVKVSPVSIDFEPAETYHLVYPPGLRDWPPLSALRQWIRDELERSRDILIAGNAENTADSAETVTSPPGP</sequence>
<dbReference type="InterPro" id="IPR036390">
    <property type="entry name" value="WH_DNA-bd_sf"/>
</dbReference>
<dbReference type="AlphaFoldDB" id="A0A261TYQ2"/>
<reference evidence="6 7" key="1">
    <citation type="submission" date="2017-05" db="EMBL/GenBank/DDBJ databases">
        <title>Complete and WGS of Bordetella genogroups.</title>
        <authorList>
            <person name="Spilker T."/>
            <person name="LiPuma J."/>
        </authorList>
    </citation>
    <scope>NUCLEOTIDE SEQUENCE [LARGE SCALE GENOMIC DNA]</scope>
    <source>
        <strain evidence="6 7">AU9919</strain>
    </source>
</reference>
<evidence type="ECO:0000256" key="3">
    <source>
        <dbReference type="ARBA" id="ARBA00023125"/>
    </source>
</evidence>
<evidence type="ECO:0000256" key="1">
    <source>
        <dbReference type="ARBA" id="ARBA00009437"/>
    </source>
</evidence>
<keyword evidence="7" id="KW-1185">Reference proteome</keyword>
<dbReference type="GO" id="GO:0043565">
    <property type="term" value="F:sequence-specific DNA binding"/>
    <property type="evidence" value="ECO:0007669"/>
    <property type="project" value="TreeGrafter"/>
</dbReference>
<dbReference type="InterPro" id="IPR005119">
    <property type="entry name" value="LysR_subst-bd"/>
</dbReference>
<dbReference type="SUPFAM" id="SSF53850">
    <property type="entry name" value="Periplasmic binding protein-like II"/>
    <property type="match status" value="1"/>
</dbReference>
<dbReference type="FunFam" id="1.10.10.10:FF:000001">
    <property type="entry name" value="LysR family transcriptional regulator"/>
    <property type="match status" value="1"/>
</dbReference>
<evidence type="ECO:0000256" key="4">
    <source>
        <dbReference type="ARBA" id="ARBA00023163"/>
    </source>
</evidence>
<dbReference type="CDD" id="cd08432">
    <property type="entry name" value="PBP2_GcdR_TrpI_HvrB_AmpR_like"/>
    <property type="match status" value="1"/>
</dbReference>
<dbReference type="PANTHER" id="PTHR30537:SF79">
    <property type="entry name" value="TRANSCRIPTIONAL REGULATOR-RELATED"/>
    <property type="match status" value="1"/>
</dbReference>
<evidence type="ECO:0000313" key="7">
    <source>
        <dbReference type="Proteomes" id="UP000216885"/>
    </source>
</evidence>
<dbReference type="Pfam" id="PF03466">
    <property type="entry name" value="LysR_substrate"/>
    <property type="match status" value="1"/>
</dbReference>
<comment type="caution">
    <text evidence="6">The sequence shown here is derived from an EMBL/GenBank/DDBJ whole genome shotgun (WGS) entry which is preliminary data.</text>
</comment>
<proteinExistence type="inferred from homology"/>